<evidence type="ECO:0000256" key="1">
    <source>
        <dbReference type="ARBA" id="ARBA00004123"/>
    </source>
</evidence>
<dbReference type="PROSITE" id="PS51917">
    <property type="entry name" value="PRU"/>
    <property type="match status" value="1"/>
</dbReference>
<keyword evidence="3" id="KW-0963">Cytoplasm</keyword>
<evidence type="ECO:0000313" key="9">
    <source>
        <dbReference type="Proteomes" id="UP001172684"/>
    </source>
</evidence>
<keyword evidence="5" id="KW-0539">Nucleus</keyword>
<comment type="subcellular location">
    <subcellularLocation>
        <location evidence="2">Cytoplasm</location>
    </subcellularLocation>
    <subcellularLocation>
        <location evidence="1">Nucleus</location>
    </subcellularLocation>
</comment>
<protein>
    <recommendedName>
        <fullName evidence="7">Pru domain-containing protein</fullName>
    </recommendedName>
</protein>
<dbReference type="PANTHER" id="PTHR12225:SF0">
    <property type="entry name" value="PROTEASOMAL UBIQUITIN RECEPTOR ADRM1"/>
    <property type="match status" value="1"/>
</dbReference>
<dbReference type="Gene3D" id="2.30.29.70">
    <property type="entry name" value="Proteasomal ubiquitin receptor Rpn13/ADRM1"/>
    <property type="match status" value="1"/>
</dbReference>
<dbReference type="PANTHER" id="PTHR12225">
    <property type="entry name" value="ADHESION REGULATING MOLECULE 1 110 KDA CELL MEMBRANE GLYCOPROTEIN"/>
    <property type="match status" value="1"/>
</dbReference>
<evidence type="ECO:0000313" key="8">
    <source>
        <dbReference type="EMBL" id="KAJ9658378.1"/>
    </source>
</evidence>
<dbReference type="Gene3D" id="1.10.2020.20">
    <property type="match status" value="1"/>
</dbReference>
<evidence type="ECO:0000256" key="6">
    <source>
        <dbReference type="SAM" id="MobiDB-lite"/>
    </source>
</evidence>
<dbReference type="Proteomes" id="UP001172684">
    <property type="component" value="Unassembled WGS sequence"/>
</dbReference>
<dbReference type="InterPro" id="IPR038633">
    <property type="entry name" value="Rpn13/ADRM1_Pru_sf"/>
</dbReference>
<dbReference type="Pfam" id="PF04683">
    <property type="entry name" value="Rpn13_ADRM1_Pru"/>
    <property type="match status" value="1"/>
</dbReference>
<feature type="region of interest" description="Disordered" evidence="6">
    <location>
        <begin position="153"/>
        <end position="218"/>
    </location>
</feature>
<evidence type="ECO:0000256" key="5">
    <source>
        <dbReference type="ARBA" id="ARBA00023242"/>
    </source>
</evidence>
<evidence type="ECO:0000256" key="3">
    <source>
        <dbReference type="ARBA" id="ARBA00022490"/>
    </source>
</evidence>
<accession>A0ABQ9NHV2</accession>
<reference evidence="8" key="1">
    <citation type="submission" date="2022-10" db="EMBL/GenBank/DDBJ databases">
        <title>Culturing micro-colonial fungi from biological soil crusts in the Mojave desert and describing Neophaeococcomyces mojavensis, and introducing the new genera and species Taxawa tesnikishii.</title>
        <authorList>
            <person name="Kurbessoian T."/>
            <person name="Stajich J.E."/>
        </authorList>
    </citation>
    <scope>NUCLEOTIDE SEQUENCE</scope>
    <source>
        <strain evidence="8">TK_1</strain>
    </source>
</reference>
<organism evidence="8 9">
    <name type="scientific">Coniosporium apollinis</name>
    <dbReference type="NCBI Taxonomy" id="61459"/>
    <lineage>
        <taxon>Eukaryota</taxon>
        <taxon>Fungi</taxon>
        <taxon>Dikarya</taxon>
        <taxon>Ascomycota</taxon>
        <taxon>Pezizomycotina</taxon>
        <taxon>Dothideomycetes</taxon>
        <taxon>Dothideomycetes incertae sedis</taxon>
        <taxon>Coniosporium</taxon>
    </lineage>
</organism>
<evidence type="ECO:0000256" key="4">
    <source>
        <dbReference type="ARBA" id="ARBA00022942"/>
    </source>
</evidence>
<dbReference type="InterPro" id="IPR038108">
    <property type="entry name" value="RPN13_DEUBAD_sf"/>
</dbReference>
<keyword evidence="4" id="KW-0647">Proteasome</keyword>
<feature type="domain" description="Pru" evidence="7">
    <location>
        <begin position="1"/>
        <end position="142"/>
    </location>
</feature>
<evidence type="ECO:0000256" key="2">
    <source>
        <dbReference type="ARBA" id="ARBA00004496"/>
    </source>
</evidence>
<evidence type="ECO:0000259" key="7">
    <source>
        <dbReference type="PROSITE" id="PS51917"/>
    </source>
</evidence>
<sequence length="403" mass="42570">MSITPILTFKAGRCDIDTTSKPPKIKCLPDPGYIYLFTGDEELIHFCWRPRSAPASSPTLDLLMIPTDGSFIPYTGSEQPSSSDDVRSPTNGRIFVLKFNSSSQRHLFWLQSKSQHPSGDANWFSARDLKIGQVVDMLLAGEEIDVQDELRDVQNAGGGAGGPRPDGDGDEAMEDVLPEGGGSGGAGADATGGDVREEGEEAREGGADGGRAASGSAPTDATTLVQNFLNSLQSGNQSRPQQQQQDTPFATLPDLLPPSTTIPVIDSAPSSLIDALLSHLPPTILLLAQEADDASTVDPNSETAQAAIEALSLAQKRDILRRVLRSPQMTQSLASLTMALREGGLPSIGEALRLRVENGGLLKGGAVPVGGDRAVEVFLEGVRATVEEEGQGKEEGEGRMETD</sequence>
<dbReference type="EMBL" id="JAPDRL010000088">
    <property type="protein sequence ID" value="KAJ9658378.1"/>
    <property type="molecule type" value="Genomic_DNA"/>
</dbReference>
<name>A0ABQ9NHV2_9PEZI</name>
<feature type="compositionally biased region" description="Acidic residues" evidence="6">
    <location>
        <begin position="168"/>
        <end position="177"/>
    </location>
</feature>
<keyword evidence="9" id="KW-1185">Reference proteome</keyword>
<gene>
    <name evidence="8" type="ORF">H2201_007818</name>
</gene>
<comment type="caution">
    <text evidence="8">The sequence shown here is derived from an EMBL/GenBank/DDBJ whole genome shotgun (WGS) entry which is preliminary data.</text>
</comment>
<dbReference type="InterPro" id="IPR044868">
    <property type="entry name" value="Rpn13/ADRM1_Pru"/>
</dbReference>
<proteinExistence type="predicted"/>
<dbReference type="InterPro" id="IPR006773">
    <property type="entry name" value="Rpn13/ADRM1"/>
</dbReference>